<proteinExistence type="predicted"/>
<feature type="signal peptide" evidence="1">
    <location>
        <begin position="1"/>
        <end position="27"/>
    </location>
</feature>
<gene>
    <name evidence="2" type="ORF">FWK35_00021378</name>
</gene>
<reference evidence="2 3" key="1">
    <citation type="submission" date="2019-08" db="EMBL/GenBank/DDBJ databases">
        <title>Whole genome of Aphis craccivora.</title>
        <authorList>
            <person name="Voronova N.V."/>
            <person name="Shulinski R.S."/>
            <person name="Bandarenka Y.V."/>
            <person name="Zhorov D.G."/>
            <person name="Warner D."/>
        </authorList>
    </citation>
    <scope>NUCLEOTIDE SEQUENCE [LARGE SCALE GENOMIC DNA]</scope>
    <source>
        <strain evidence="2">180601</strain>
        <tissue evidence="2">Whole Body</tissue>
    </source>
</reference>
<evidence type="ECO:0000313" key="3">
    <source>
        <dbReference type="Proteomes" id="UP000478052"/>
    </source>
</evidence>
<accession>A0A6G0YUX9</accession>
<dbReference type="OrthoDB" id="10534001at2759"/>
<keyword evidence="1" id="KW-0732">Signal</keyword>
<dbReference type="AlphaFoldDB" id="A0A6G0YUX9"/>
<protein>
    <submittedName>
        <fullName evidence="2">Uncharacterized protein</fullName>
    </submittedName>
</protein>
<comment type="caution">
    <text evidence="2">The sequence shown here is derived from an EMBL/GenBank/DDBJ whole genome shotgun (WGS) entry which is preliminary data.</text>
</comment>
<dbReference type="EMBL" id="VUJU01002348">
    <property type="protein sequence ID" value="KAF0761587.1"/>
    <property type="molecule type" value="Genomic_DNA"/>
</dbReference>
<sequence length="340" mass="39837">MHYQILNKYLIITLIFILSNQQSNSWARTTHPEFDCTPSRYLFIFPTSCPYKSYEYAVECCCEHQQKAYKNISSSCYQCIDLPERFWDEYRPVQINKVCRIGANNDDICSLSYNSINRRKCGPGNRNIHQLYEAQVFIMFMRFIIMNVLQHNFTPLYLESINNLLDQQGTLEDVVQVNDGVCENPNKQSPRVINFSFLYEPITKTVLKQYMPSFPNLSPTQQYIFLLRRMIDAFINDKPPIDNFSIICKFLKKEKEYGLDESCTKKDIDNLISNMSQSGRNHNTILQLWEQLQRNLLNYVSINTNWAIEHLTCSYTTTPNVLNTYITTPNPSTTTPDDEF</sequence>
<evidence type="ECO:0000313" key="2">
    <source>
        <dbReference type="EMBL" id="KAF0761587.1"/>
    </source>
</evidence>
<keyword evidence="3" id="KW-1185">Reference proteome</keyword>
<organism evidence="2 3">
    <name type="scientific">Aphis craccivora</name>
    <name type="common">Cowpea aphid</name>
    <dbReference type="NCBI Taxonomy" id="307492"/>
    <lineage>
        <taxon>Eukaryota</taxon>
        <taxon>Metazoa</taxon>
        <taxon>Ecdysozoa</taxon>
        <taxon>Arthropoda</taxon>
        <taxon>Hexapoda</taxon>
        <taxon>Insecta</taxon>
        <taxon>Pterygota</taxon>
        <taxon>Neoptera</taxon>
        <taxon>Paraneoptera</taxon>
        <taxon>Hemiptera</taxon>
        <taxon>Sternorrhyncha</taxon>
        <taxon>Aphidomorpha</taxon>
        <taxon>Aphidoidea</taxon>
        <taxon>Aphididae</taxon>
        <taxon>Aphidini</taxon>
        <taxon>Aphis</taxon>
        <taxon>Aphis</taxon>
    </lineage>
</organism>
<evidence type="ECO:0000256" key="1">
    <source>
        <dbReference type="SAM" id="SignalP"/>
    </source>
</evidence>
<name>A0A6G0YUX9_APHCR</name>
<feature type="chain" id="PRO_5026298651" evidence="1">
    <location>
        <begin position="28"/>
        <end position="340"/>
    </location>
</feature>
<dbReference type="Proteomes" id="UP000478052">
    <property type="component" value="Unassembled WGS sequence"/>
</dbReference>